<accession>A0A9X0QA47</accession>
<dbReference type="Proteomes" id="UP000535182">
    <property type="component" value="Unassembled WGS sequence"/>
</dbReference>
<gene>
    <name evidence="2" type="ORF">HDF14_000013</name>
</gene>
<proteinExistence type="predicted"/>
<keyword evidence="3" id="KW-1185">Reference proteome</keyword>
<keyword evidence="1" id="KW-0472">Membrane</keyword>
<evidence type="ECO:0000313" key="2">
    <source>
        <dbReference type="EMBL" id="MBB5326419.1"/>
    </source>
</evidence>
<protein>
    <submittedName>
        <fullName evidence="2">Xanthine/uracil permease</fullName>
    </submittedName>
</protein>
<evidence type="ECO:0000313" key="3">
    <source>
        <dbReference type="Proteomes" id="UP000535182"/>
    </source>
</evidence>
<dbReference type="EMBL" id="JACHEB010000001">
    <property type="protein sequence ID" value="MBB5326419.1"/>
    <property type="molecule type" value="Genomic_DNA"/>
</dbReference>
<keyword evidence="1" id="KW-1133">Transmembrane helix</keyword>
<organism evidence="2 3">
    <name type="scientific">Tunturiibacter gelidiferens</name>
    <dbReference type="NCBI Taxonomy" id="3069689"/>
    <lineage>
        <taxon>Bacteria</taxon>
        <taxon>Pseudomonadati</taxon>
        <taxon>Acidobacteriota</taxon>
        <taxon>Terriglobia</taxon>
        <taxon>Terriglobales</taxon>
        <taxon>Acidobacteriaceae</taxon>
        <taxon>Tunturiibacter</taxon>
    </lineage>
</organism>
<evidence type="ECO:0000256" key="1">
    <source>
        <dbReference type="SAM" id="Phobius"/>
    </source>
</evidence>
<dbReference type="AlphaFoldDB" id="A0A9X0QA47"/>
<keyword evidence="1" id="KW-0812">Transmembrane</keyword>
<name>A0A9X0QA47_9BACT</name>
<dbReference type="RefSeq" id="WP_183972367.1">
    <property type="nucleotide sequence ID" value="NZ_JACHEB010000001.1"/>
</dbReference>
<feature type="transmembrane region" description="Helical" evidence="1">
    <location>
        <begin position="30"/>
        <end position="50"/>
    </location>
</feature>
<comment type="caution">
    <text evidence="2">The sequence shown here is derived from an EMBL/GenBank/DDBJ whole genome shotgun (WGS) entry which is preliminary data.</text>
</comment>
<sequence length="64" mass="7120">MSSALYAVAYLFLIAAVSYLAYLSHIPESYIVGIAVIMLGIAVVSGMESARERNSSYRRRQNLY</sequence>
<reference evidence="2 3" key="1">
    <citation type="submission" date="2020-08" db="EMBL/GenBank/DDBJ databases">
        <title>Genomic Encyclopedia of Type Strains, Phase IV (KMG-V): Genome sequencing to study the core and pangenomes of soil and plant-associated prokaryotes.</title>
        <authorList>
            <person name="Whitman W."/>
        </authorList>
    </citation>
    <scope>NUCLEOTIDE SEQUENCE [LARGE SCALE GENOMIC DNA]</scope>
    <source>
        <strain evidence="2 3">X5P2</strain>
    </source>
</reference>